<dbReference type="Gene3D" id="3.40.50.300">
    <property type="entry name" value="P-loop containing nucleotide triphosphate hydrolases"/>
    <property type="match status" value="1"/>
</dbReference>
<dbReference type="InterPro" id="IPR008467">
    <property type="entry name" value="Dynein1_light_intermed_chain"/>
</dbReference>
<dbReference type="SUPFAM" id="SSF52540">
    <property type="entry name" value="P-loop containing nucleoside triphosphate hydrolases"/>
    <property type="match status" value="1"/>
</dbReference>
<evidence type="ECO:0000256" key="11">
    <source>
        <dbReference type="RuleBase" id="RU366047"/>
    </source>
</evidence>
<evidence type="ECO:0000256" key="3">
    <source>
        <dbReference type="ARBA" id="ARBA00022448"/>
    </source>
</evidence>
<accession>A0ABP0G9N2</accession>
<keyword evidence="14" id="KW-1185">Reference proteome</keyword>
<dbReference type="Proteomes" id="UP001642483">
    <property type="component" value="Unassembled WGS sequence"/>
</dbReference>
<feature type="region of interest" description="Disordered" evidence="12">
    <location>
        <begin position="374"/>
        <end position="454"/>
    </location>
</feature>
<evidence type="ECO:0000256" key="12">
    <source>
        <dbReference type="SAM" id="MobiDB-lite"/>
    </source>
</evidence>
<keyword evidence="10 11" id="KW-0206">Cytoskeleton</keyword>
<comment type="subcellular location">
    <subcellularLocation>
        <location evidence="1 11">Cytoplasm</location>
        <location evidence="1 11">Cytoskeleton</location>
    </subcellularLocation>
</comment>
<evidence type="ECO:0000256" key="9">
    <source>
        <dbReference type="ARBA" id="ARBA00023175"/>
    </source>
</evidence>
<dbReference type="PANTHER" id="PTHR12688">
    <property type="entry name" value="DYNEIN LIGHT INTERMEDIATE CHAIN"/>
    <property type="match status" value="1"/>
</dbReference>
<dbReference type="PANTHER" id="PTHR12688:SF0">
    <property type="entry name" value="DYNEIN LIGHT INTERMEDIATE CHAIN"/>
    <property type="match status" value="1"/>
</dbReference>
<keyword evidence="5 11" id="KW-0493">Microtubule</keyword>
<keyword evidence="4 11" id="KW-0963">Cytoplasm</keyword>
<dbReference type="EMBL" id="CAWYQH010000108">
    <property type="protein sequence ID" value="CAK8688502.1"/>
    <property type="molecule type" value="Genomic_DNA"/>
</dbReference>
<keyword evidence="3 11" id="KW-0813">Transport</keyword>
<evidence type="ECO:0000256" key="8">
    <source>
        <dbReference type="ARBA" id="ARBA00023017"/>
    </source>
</evidence>
<reference evidence="13 14" key="1">
    <citation type="submission" date="2024-02" db="EMBL/GenBank/DDBJ databases">
        <authorList>
            <person name="Daric V."/>
            <person name="Darras S."/>
        </authorList>
    </citation>
    <scope>NUCLEOTIDE SEQUENCE [LARGE SCALE GENOMIC DNA]</scope>
</reference>
<evidence type="ECO:0000256" key="10">
    <source>
        <dbReference type="ARBA" id="ARBA00023212"/>
    </source>
</evidence>
<evidence type="ECO:0000256" key="7">
    <source>
        <dbReference type="ARBA" id="ARBA00022840"/>
    </source>
</evidence>
<evidence type="ECO:0000256" key="1">
    <source>
        <dbReference type="ARBA" id="ARBA00004245"/>
    </source>
</evidence>
<keyword evidence="6 11" id="KW-0547">Nucleotide-binding</keyword>
<dbReference type="InterPro" id="IPR027417">
    <property type="entry name" value="P-loop_NTPase"/>
</dbReference>
<evidence type="ECO:0000313" key="13">
    <source>
        <dbReference type="EMBL" id="CAK8688502.1"/>
    </source>
</evidence>
<evidence type="ECO:0000256" key="2">
    <source>
        <dbReference type="ARBA" id="ARBA00006831"/>
    </source>
</evidence>
<feature type="compositionally biased region" description="Low complexity" evidence="12">
    <location>
        <begin position="426"/>
        <end position="435"/>
    </location>
</feature>
<evidence type="ECO:0000256" key="6">
    <source>
        <dbReference type="ARBA" id="ARBA00022741"/>
    </source>
</evidence>
<gene>
    <name evidence="13" type="ORF">CVLEPA_LOCUS20510</name>
</gene>
<evidence type="ECO:0000256" key="5">
    <source>
        <dbReference type="ARBA" id="ARBA00022701"/>
    </source>
</evidence>
<dbReference type="Pfam" id="PF05783">
    <property type="entry name" value="DLIC"/>
    <property type="match status" value="1"/>
</dbReference>
<keyword evidence="7 11" id="KW-0067">ATP-binding</keyword>
<comment type="similarity">
    <text evidence="2 11">Belongs to the dynein light intermediate chain family.</text>
</comment>
<keyword evidence="8 11" id="KW-0243">Dynein</keyword>
<comment type="caution">
    <text evidence="13">The sequence shown here is derived from an EMBL/GenBank/DDBJ whole genome shotgun (WGS) entry which is preliminary data.</text>
</comment>
<sequence>MEKQKSGGSNIWTTLLSDASSSARSVFSTEKSIIIIGEDLSGKSVLAAKLQGSDEPHRGSGLDFQIIEVEDEDADESGVCRVWIVDGNLGYRSLLQFALPQDMVADSIIAVVVDMSQPWNIPDALDKWTRVLFEHVNSLKVEPNEMEALRQKLVDKFLGYVDPSEAADPKESKLVLTKTDNKTESAQLGDIALSENLGIPVVLVCTKCDQIETLESEYDYREEHFDYIQHYLRQYCLKHGAGLVYTSIKESKNIELLKKYLLHKLYDFPFSRTASVIDRDGVFVPIGWDSEKKISIVSDNLTNFNVSDPFNTVISRPPQSRMLSHDSMKEITVEDEQTFLAKAQVVLNKAPASTKPAAGDAAAMRSKIRVAQDPGRIGFNALPGSGASPKTGKPEVGKPGASNERMLANFFNSLLNKKPGSPGGPSPAKAGSKPGQPGNLKPRASVKMEEQQGS</sequence>
<comment type="function">
    <text evidence="11">Acts as one of several non-catalytic accessory components of the cytoplasmic dynein 1 complex that are thought to be involved in linking dynein to cargos and to adapter proteins that regulate dynein function. Cytoplasmic dynein 1 acts as a motor for the intracellular retrograde motility of vesicles and organelles along microtubules. May play a role in binding dynein to membranous organelles or chromosomes.</text>
</comment>
<keyword evidence="9 11" id="KW-0505">Motor protein</keyword>
<proteinExistence type="inferred from homology"/>
<name>A0ABP0G9N2_CLALP</name>
<comment type="subunit">
    <text evidence="11">Homodimer. The cytoplasmic dynein 1 complex consists of two catalytic heavy chains (HCs) and a number of non-catalytic subunits presented by intermediate chains (ICs).</text>
</comment>
<organism evidence="13 14">
    <name type="scientific">Clavelina lepadiformis</name>
    <name type="common">Light-bulb sea squirt</name>
    <name type="synonym">Ascidia lepadiformis</name>
    <dbReference type="NCBI Taxonomy" id="159417"/>
    <lineage>
        <taxon>Eukaryota</taxon>
        <taxon>Metazoa</taxon>
        <taxon>Chordata</taxon>
        <taxon>Tunicata</taxon>
        <taxon>Ascidiacea</taxon>
        <taxon>Aplousobranchia</taxon>
        <taxon>Clavelinidae</taxon>
        <taxon>Clavelina</taxon>
    </lineage>
</organism>
<evidence type="ECO:0000313" key="14">
    <source>
        <dbReference type="Proteomes" id="UP001642483"/>
    </source>
</evidence>
<evidence type="ECO:0000256" key="4">
    <source>
        <dbReference type="ARBA" id="ARBA00022490"/>
    </source>
</evidence>
<dbReference type="InterPro" id="IPR022780">
    <property type="entry name" value="Dynein_light_int_chain"/>
</dbReference>
<protein>
    <recommendedName>
        <fullName evidence="11">Dynein light intermediate chain</fullName>
    </recommendedName>
</protein>